<proteinExistence type="predicted"/>
<evidence type="ECO:0000313" key="1">
    <source>
        <dbReference type="EMBL" id="DAE04202.1"/>
    </source>
</evidence>
<protein>
    <submittedName>
        <fullName evidence="1">Uncharacterized protein</fullName>
    </submittedName>
</protein>
<name>A0A8S5PB56_9CAUD</name>
<sequence length="35" mass="3994">MVDKRTMGKIIIYPWNSGKILHSSLESKPGKPPRQ</sequence>
<dbReference type="EMBL" id="BK015384">
    <property type="protein sequence ID" value="DAE04202.1"/>
    <property type="molecule type" value="Genomic_DNA"/>
</dbReference>
<reference evidence="1" key="1">
    <citation type="journal article" date="2021" name="Proc. Natl. Acad. Sci. U.S.A.">
        <title>A Catalog of Tens of Thousands of Viruses from Human Metagenomes Reveals Hidden Associations with Chronic Diseases.</title>
        <authorList>
            <person name="Tisza M.J."/>
            <person name="Buck C.B."/>
        </authorList>
    </citation>
    <scope>NUCLEOTIDE SEQUENCE</scope>
    <source>
        <strain evidence="1">CtmpG14</strain>
    </source>
</reference>
<accession>A0A8S5PB56</accession>
<organism evidence="1">
    <name type="scientific">Siphoviridae sp. ctmpG14</name>
    <dbReference type="NCBI Taxonomy" id="2825654"/>
    <lineage>
        <taxon>Viruses</taxon>
        <taxon>Duplodnaviria</taxon>
        <taxon>Heunggongvirae</taxon>
        <taxon>Uroviricota</taxon>
        <taxon>Caudoviricetes</taxon>
    </lineage>
</organism>